<dbReference type="PATRIC" id="fig|1121338.3.peg.2726"/>
<dbReference type="Gene3D" id="1.10.10.60">
    <property type="entry name" value="Homeodomain-like"/>
    <property type="match status" value="1"/>
</dbReference>
<dbReference type="Proteomes" id="UP000075531">
    <property type="component" value="Unassembled WGS sequence"/>
</dbReference>
<dbReference type="Pfam" id="PF02796">
    <property type="entry name" value="HTH_7"/>
    <property type="match status" value="1"/>
</dbReference>
<accession>A0A151AS94</accession>
<proteinExistence type="predicted"/>
<sequence>MARVTKKDLEQKIKELEDMANSLSRQVVELYKEKEDILNNKNMIDKAEFDGVVKQLEQIEYNYNSLKSQNEYLIQKNNRLIEKCSKLKEENRQLLTKITNKKHNERGAGRKSRLTEETIKKINYLREQGFSYGEIAKKVELSKAYVYKLINKRSDVQNIANQNTLD</sequence>
<organism evidence="3 4">
    <name type="scientific">Clostridium tepidiprofundi DSM 19306</name>
    <dbReference type="NCBI Taxonomy" id="1121338"/>
    <lineage>
        <taxon>Bacteria</taxon>
        <taxon>Bacillati</taxon>
        <taxon>Bacillota</taxon>
        <taxon>Clostridia</taxon>
        <taxon>Eubacteriales</taxon>
        <taxon>Clostridiaceae</taxon>
        <taxon>Clostridium</taxon>
    </lineage>
</organism>
<keyword evidence="1" id="KW-0175">Coiled coil</keyword>
<feature type="coiled-coil region" evidence="1">
    <location>
        <begin position="70"/>
        <end position="104"/>
    </location>
</feature>
<dbReference type="EMBL" id="LTBA01000071">
    <property type="protein sequence ID" value="KYH30496.1"/>
    <property type="molecule type" value="Genomic_DNA"/>
</dbReference>
<dbReference type="GO" id="GO:0000150">
    <property type="term" value="F:DNA strand exchange activity"/>
    <property type="evidence" value="ECO:0007669"/>
    <property type="project" value="InterPro"/>
</dbReference>
<dbReference type="AlphaFoldDB" id="A0A151AS94"/>
<protein>
    <recommendedName>
        <fullName evidence="2">Resolvase HTH domain-containing protein</fullName>
    </recommendedName>
</protein>
<gene>
    <name evidence="3" type="ORF">CLTEP_26200</name>
</gene>
<evidence type="ECO:0000256" key="1">
    <source>
        <dbReference type="SAM" id="Coils"/>
    </source>
</evidence>
<name>A0A151AS94_9CLOT</name>
<reference evidence="3 4" key="1">
    <citation type="submission" date="2016-02" db="EMBL/GenBank/DDBJ databases">
        <title>Genome sequence of Clostridium tepidiprofundi DSM 19306.</title>
        <authorList>
            <person name="Poehlein A."/>
            <person name="Daniel R."/>
        </authorList>
    </citation>
    <scope>NUCLEOTIDE SEQUENCE [LARGE SCALE GENOMIC DNA]</scope>
    <source>
        <strain evidence="3 4">DSM 19306</strain>
    </source>
</reference>
<dbReference type="RefSeq" id="WP_066827379.1">
    <property type="nucleotide sequence ID" value="NZ_LTBA01000071.1"/>
</dbReference>
<keyword evidence="4" id="KW-1185">Reference proteome</keyword>
<evidence type="ECO:0000259" key="2">
    <source>
        <dbReference type="Pfam" id="PF02796"/>
    </source>
</evidence>
<feature type="domain" description="Resolvase HTH" evidence="2">
    <location>
        <begin position="109"/>
        <end position="152"/>
    </location>
</feature>
<feature type="coiled-coil region" evidence="1">
    <location>
        <begin position="6"/>
        <end position="40"/>
    </location>
</feature>
<dbReference type="OrthoDB" id="1998366at2"/>
<comment type="caution">
    <text evidence="3">The sequence shown here is derived from an EMBL/GenBank/DDBJ whole genome shotgun (WGS) entry which is preliminary data.</text>
</comment>
<evidence type="ECO:0000313" key="4">
    <source>
        <dbReference type="Proteomes" id="UP000075531"/>
    </source>
</evidence>
<evidence type="ECO:0000313" key="3">
    <source>
        <dbReference type="EMBL" id="KYH30496.1"/>
    </source>
</evidence>
<dbReference type="GO" id="GO:0003677">
    <property type="term" value="F:DNA binding"/>
    <property type="evidence" value="ECO:0007669"/>
    <property type="project" value="InterPro"/>
</dbReference>
<dbReference type="InterPro" id="IPR006120">
    <property type="entry name" value="Resolvase_HTH_dom"/>
</dbReference>